<dbReference type="CDD" id="cd02440">
    <property type="entry name" value="AdoMet_MTases"/>
    <property type="match status" value="1"/>
</dbReference>
<name>A0A920CQ07_9BACL</name>
<reference evidence="2 3" key="1">
    <citation type="submission" date="2021-03" db="EMBL/GenBank/DDBJ databases">
        <title>Antimicrobial resistance genes in bacteria isolated from Japanese honey, and their potential for conferring macrolide and lincosamide resistance in the American foulbrood pathogen Paenibacillus larvae.</title>
        <authorList>
            <person name="Okamoto M."/>
            <person name="Kumagai M."/>
            <person name="Kanamori H."/>
            <person name="Takamatsu D."/>
        </authorList>
    </citation>
    <scope>NUCLEOTIDE SEQUENCE [LARGE SCALE GENOMIC DNA]</scope>
    <source>
        <strain evidence="2 3">J34TS1</strain>
    </source>
</reference>
<evidence type="ECO:0000313" key="2">
    <source>
        <dbReference type="EMBL" id="GIO46840.1"/>
    </source>
</evidence>
<dbReference type="InterPro" id="IPR029063">
    <property type="entry name" value="SAM-dependent_MTases_sf"/>
</dbReference>
<gene>
    <name evidence="2" type="ORF">J34TS1_16050</name>
</gene>
<dbReference type="AlphaFoldDB" id="A0A920CQ07"/>
<sequence length="252" mass="28239">MNPQEYQQFYDKVGKVNGWDFSHVKCVSEGVKWDFLNEVTKICTQSDLLLDIGTGGGEALLSIAESLLLLVGIDLSNGMIETAARNAMKSGVSNVRFLQMDAMKLDFPGNFFNVVTCRHSDFCAKEIAKVLVNGGVFLTQQVSEIDKLNIKEAFGRGQALGTQPGTLKNRYMAELSEAGFIDIQLSEYNATEYYQTAEDLIFLLKHTPTIPDFGQNELDYHILHKFIQDHQTEKGIRTNAERFMITARFTGC</sequence>
<proteinExistence type="predicted"/>
<accession>A0A920CQ07</accession>
<protein>
    <submittedName>
        <fullName evidence="2">Methyltransferase</fullName>
    </submittedName>
</protein>
<dbReference type="SUPFAM" id="SSF53335">
    <property type="entry name" value="S-adenosyl-L-methionine-dependent methyltransferases"/>
    <property type="match status" value="1"/>
</dbReference>
<dbReference type="PANTHER" id="PTHR43460">
    <property type="entry name" value="METHYLTRANSFERASE"/>
    <property type="match status" value="1"/>
</dbReference>
<dbReference type="GO" id="GO:0032259">
    <property type="term" value="P:methylation"/>
    <property type="evidence" value="ECO:0007669"/>
    <property type="project" value="UniProtKB-KW"/>
</dbReference>
<dbReference type="Gene3D" id="3.40.50.150">
    <property type="entry name" value="Vaccinia Virus protein VP39"/>
    <property type="match status" value="1"/>
</dbReference>
<dbReference type="RefSeq" id="WP_212977801.1">
    <property type="nucleotide sequence ID" value="NZ_AP025343.1"/>
</dbReference>
<dbReference type="InterPro" id="IPR041698">
    <property type="entry name" value="Methyltransf_25"/>
</dbReference>
<keyword evidence="2" id="KW-0808">Transferase</keyword>
<dbReference type="InterPro" id="IPR052939">
    <property type="entry name" value="23S_rRNA_MeTrnsfrase_RlmA"/>
</dbReference>
<organism evidence="2 3">
    <name type="scientific">Paenibacillus azoreducens</name>
    <dbReference type="NCBI Taxonomy" id="116718"/>
    <lineage>
        <taxon>Bacteria</taxon>
        <taxon>Bacillati</taxon>
        <taxon>Bacillota</taxon>
        <taxon>Bacilli</taxon>
        <taxon>Bacillales</taxon>
        <taxon>Paenibacillaceae</taxon>
        <taxon>Paenibacillus</taxon>
    </lineage>
</organism>
<evidence type="ECO:0000259" key="1">
    <source>
        <dbReference type="Pfam" id="PF13649"/>
    </source>
</evidence>
<keyword evidence="3" id="KW-1185">Reference proteome</keyword>
<comment type="caution">
    <text evidence="2">The sequence shown here is derived from an EMBL/GenBank/DDBJ whole genome shotgun (WGS) entry which is preliminary data.</text>
</comment>
<dbReference type="PANTHER" id="PTHR43460:SF1">
    <property type="entry name" value="METHYLTRANSFERASE TYPE 11 DOMAIN-CONTAINING PROTEIN"/>
    <property type="match status" value="1"/>
</dbReference>
<dbReference type="GO" id="GO:0008168">
    <property type="term" value="F:methyltransferase activity"/>
    <property type="evidence" value="ECO:0007669"/>
    <property type="project" value="UniProtKB-KW"/>
</dbReference>
<dbReference type="EMBL" id="BORT01000005">
    <property type="protein sequence ID" value="GIO46840.1"/>
    <property type="molecule type" value="Genomic_DNA"/>
</dbReference>
<evidence type="ECO:0000313" key="3">
    <source>
        <dbReference type="Proteomes" id="UP000682811"/>
    </source>
</evidence>
<feature type="domain" description="Methyltransferase" evidence="1">
    <location>
        <begin position="50"/>
        <end position="134"/>
    </location>
</feature>
<dbReference type="Pfam" id="PF13649">
    <property type="entry name" value="Methyltransf_25"/>
    <property type="match status" value="1"/>
</dbReference>
<dbReference type="Proteomes" id="UP000682811">
    <property type="component" value="Unassembled WGS sequence"/>
</dbReference>
<keyword evidence="2" id="KW-0489">Methyltransferase</keyword>